<dbReference type="InterPro" id="IPR036638">
    <property type="entry name" value="HLH_DNA-bd_sf"/>
</dbReference>
<dbReference type="Gene3D" id="3.30.450.20">
    <property type="entry name" value="PAS domain"/>
    <property type="match status" value="1"/>
</dbReference>
<feature type="region of interest" description="Disordered" evidence="1">
    <location>
        <begin position="1"/>
        <end position="30"/>
    </location>
</feature>
<accession>A0A0X3PTC0</accession>
<dbReference type="PROSITE" id="PS50888">
    <property type="entry name" value="BHLH"/>
    <property type="match status" value="1"/>
</dbReference>
<dbReference type="InterPro" id="IPR011598">
    <property type="entry name" value="bHLH_dom"/>
</dbReference>
<name>A0A0X3PTC0_SCHSO</name>
<feature type="domain" description="BHLH" evidence="2">
    <location>
        <begin position="24"/>
        <end position="73"/>
    </location>
</feature>
<dbReference type="AlphaFoldDB" id="A0A0X3PTC0"/>
<dbReference type="Pfam" id="PF00010">
    <property type="entry name" value="HLH"/>
    <property type="match status" value="1"/>
</dbReference>
<dbReference type="GO" id="GO:0046983">
    <property type="term" value="F:protein dimerization activity"/>
    <property type="evidence" value="ECO:0007669"/>
    <property type="project" value="InterPro"/>
</dbReference>
<organism evidence="3">
    <name type="scientific">Schistocephalus solidus</name>
    <name type="common">Tapeworm</name>
    <dbReference type="NCBI Taxonomy" id="70667"/>
    <lineage>
        <taxon>Eukaryota</taxon>
        <taxon>Metazoa</taxon>
        <taxon>Spiralia</taxon>
        <taxon>Lophotrochozoa</taxon>
        <taxon>Platyhelminthes</taxon>
        <taxon>Cestoda</taxon>
        <taxon>Eucestoda</taxon>
        <taxon>Diphyllobothriidea</taxon>
        <taxon>Diphyllobothriidae</taxon>
        <taxon>Schistocephalus</taxon>
    </lineage>
</organism>
<sequence>MDEAPRKPKCRPPTDKGRSSERPKIRFTHNEVERKRRARLKSETDFLHQQLPPSNYRDKLAIFKAGTDLLQQYASTNTSESRKLILTEEEYSACVLNNFDGFAVRIRCRDGVILSVNGEIKEHLGEEFADCVGKTLYDYIAADKLAENVIRQNLTLDAEDIEVLAARREFLLQFNIFLNKLFQFVHKHLNFSQLQDVLLSSFFTLLP</sequence>
<evidence type="ECO:0000313" key="3">
    <source>
        <dbReference type="EMBL" id="JAP55211.1"/>
    </source>
</evidence>
<dbReference type="SUPFAM" id="SSF47459">
    <property type="entry name" value="HLH, helix-loop-helix DNA-binding domain"/>
    <property type="match status" value="1"/>
</dbReference>
<keyword evidence="3" id="KW-0675">Receptor</keyword>
<protein>
    <submittedName>
        <fullName evidence="3">Aryl hydrocarbon receptor nuclear translocator</fullName>
    </submittedName>
</protein>
<proteinExistence type="predicted"/>
<evidence type="ECO:0000256" key="1">
    <source>
        <dbReference type="SAM" id="MobiDB-lite"/>
    </source>
</evidence>
<gene>
    <name evidence="3" type="primary">ARNT</name>
    <name evidence="3" type="ORF">TR123379</name>
</gene>
<evidence type="ECO:0000259" key="2">
    <source>
        <dbReference type="PROSITE" id="PS50888"/>
    </source>
</evidence>
<reference evidence="3" key="1">
    <citation type="submission" date="2016-01" db="EMBL/GenBank/DDBJ databases">
        <title>Reference transcriptome for the parasite Schistocephalus solidus: insights into the molecular evolution of parasitism.</title>
        <authorList>
            <person name="Hebert F.O."/>
            <person name="Grambauer S."/>
            <person name="Barber I."/>
            <person name="Landry C.R."/>
            <person name="Aubin-Horth N."/>
        </authorList>
    </citation>
    <scope>NUCLEOTIDE SEQUENCE</scope>
</reference>
<dbReference type="EMBL" id="GEEE01008014">
    <property type="protein sequence ID" value="JAP55211.1"/>
    <property type="molecule type" value="Transcribed_RNA"/>
</dbReference>
<dbReference type="Gene3D" id="4.10.280.10">
    <property type="entry name" value="Helix-loop-helix DNA-binding domain"/>
    <property type="match status" value="1"/>
</dbReference>